<protein>
    <submittedName>
        <fullName evidence="9">Cytochrome c556</fullName>
    </submittedName>
</protein>
<dbReference type="GO" id="GO:0042597">
    <property type="term" value="C:periplasmic space"/>
    <property type="evidence" value="ECO:0007669"/>
    <property type="project" value="InterPro"/>
</dbReference>
<keyword evidence="4" id="KW-0249">Electron transport</keyword>
<keyword evidence="1" id="KW-0813">Transport</keyword>
<dbReference type="PIRSF" id="PIRSF000027">
    <property type="entry name" value="Cytc_c_prime"/>
    <property type="match status" value="1"/>
</dbReference>
<dbReference type="Gene3D" id="1.20.120.10">
    <property type="entry name" value="Cytochrome c/b562"/>
    <property type="match status" value="1"/>
</dbReference>
<dbReference type="GO" id="GO:0005506">
    <property type="term" value="F:iron ion binding"/>
    <property type="evidence" value="ECO:0007669"/>
    <property type="project" value="InterPro"/>
</dbReference>
<dbReference type="Pfam" id="PF01322">
    <property type="entry name" value="Cytochrom_C_2"/>
    <property type="match status" value="1"/>
</dbReference>
<evidence type="ECO:0000256" key="2">
    <source>
        <dbReference type="ARBA" id="ARBA00022617"/>
    </source>
</evidence>
<dbReference type="Proteomes" id="UP000268033">
    <property type="component" value="Unassembled WGS sequence"/>
</dbReference>
<proteinExistence type="predicted"/>
<comment type="caution">
    <text evidence="9">The sequence shown here is derived from an EMBL/GenBank/DDBJ whole genome shotgun (WGS) entry which is preliminary data.</text>
</comment>
<feature type="binding site" description="covalent" evidence="7">
    <location>
        <position position="136"/>
    </location>
    <ligand>
        <name>heme c</name>
        <dbReference type="ChEBI" id="CHEBI:61717"/>
    </ligand>
</feature>
<dbReference type="GO" id="GO:0009055">
    <property type="term" value="F:electron transfer activity"/>
    <property type="evidence" value="ECO:0007669"/>
    <property type="project" value="InterPro"/>
</dbReference>
<dbReference type="GO" id="GO:0020037">
    <property type="term" value="F:heme binding"/>
    <property type="evidence" value="ECO:0007669"/>
    <property type="project" value="InterPro"/>
</dbReference>
<dbReference type="PROSITE" id="PS51009">
    <property type="entry name" value="CYTCII"/>
    <property type="match status" value="1"/>
</dbReference>
<evidence type="ECO:0000256" key="5">
    <source>
        <dbReference type="ARBA" id="ARBA00023004"/>
    </source>
</evidence>
<sequence>MKKLVLATLVLVAPLAQAFDNKDEAIHYRQSVFTLVAAQFGEMGAMVKGEKPFDAKEFQYRAESLAALSKMPLEGFLYPGSDKGGTKAKAAVWQKTDEFKAKLAHFQKDATNLAEAAQSGDLSTIKPAFMATAKNCKACHSEFKNR</sequence>
<dbReference type="InterPro" id="IPR012127">
    <property type="entry name" value="Cyt_c_prime"/>
</dbReference>
<keyword evidence="3 6" id="KW-0479">Metal-binding</keyword>
<dbReference type="InterPro" id="IPR002321">
    <property type="entry name" value="Cyt_c_II"/>
</dbReference>
<feature type="binding site" description="covalent" evidence="7">
    <location>
        <position position="139"/>
    </location>
    <ligand>
        <name>heme c</name>
        <dbReference type="ChEBI" id="CHEBI:61717"/>
    </ligand>
</feature>
<dbReference type="RefSeq" id="WP_123421573.1">
    <property type="nucleotide sequence ID" value="NZ_RJUL01000005.1"/>
</dbReference>
<feature type="chain" id="PRO_5018330855" evidence="8">
    <location>
        <begin position="19"/>
        <end position="146"/>
    </location>
</feature>
<keyword evidence="5 6" id="KW-0408">Iron</keyword>
<dbReference type="SUPFAM" id="SSF47175">
    <property type="entry name" value="Cytochromes"/>
    <property type="match status" value="1"/>
</dbReference>
<keyword evidence="8" id="KW-0732">Signal</keyword>
<evidence type="ECO:0000313" key="10">
    <source>
        <dbReference type="Proteomes" id="UP000268033"/>
    </source>
</evidence>
<accession>A0A3N1PFN2</accession>
<dbReference type="STRING" id="584787.GCA_001247655_02875"/>
<comment type="PTM">
    <text evidence="7">Binds 1 heme group per subunit.</text>
</comment>
<organism evidence="9 10">
    <name type="scientific">Gallaecimonas pentaromativorans</name>
    <dbReference type="NCBI Taxonomy" id="584787"/>
    <lineage>
        <taxon>Bacteria</taxon>
        <taxon>Pseudomonadati</taxon>
        <taxon>Pseudomonadota</taxon>
        <taxon>Gammaproteobacteria</taxon>
        <taxon>Enterobacterales</taxon>
        <taxon>Gallaecimonadaceae</taxon>
        <taxon>Gallaecimonas</taxon>
    </lineage>
</organism>
<evidence type="ECO:0000256" key="7">
    <source>
        <dbReference type="PIRSR" id="PIRSR000027-2"/>
    </source>
</evidence>
<dbReference type="InterPro" id="IPR010980">
    <property type="entry name" value="Cyt_c/b562"/>
</dbReference>
<keyword evidence="10" id="KW-1185">Reference proteome</keyword>
<feature type="signal peptide" evidence="8">
    <location>
        <begin position="1"/>
        <end position="18"/>
    </location>
</feature>
<evidence type="ECO:0000256" key="3">
    <source>
        <dbReference type="ARBA" id="ARBA00022723"/>
    </source>
</evidence>
<gene>
    <name evidence="9" type="ORF">EDC28_105127</name>
</gene>
<reference evidence="9 10" key="1">
    <citation type="submission" date="2018-11" db="EMBL/GenBank/DDBJ databases">
        <title>Genomic Encyclopedia of Type Strains, Phase IV (KMG-IV): sequencing the most valuable type-strain genomes for metagenomic binning, comparative biology and taxonomic classification.</title>
        <authorList>
            <person name="Goeker M."/>
        </authorList>
    </citation>
    <scope>NUCLEOTIDE SEQUENCE [LARGE SCALE GENOMIC DNA]</scope>
    <source>
        <strain evidence="9 10">DSM 21945</strain>
    </source>
</reference>
<evidence type="ECO:0000256" key="1">
    <source>
        <dbReference type="ARBA" id="ARBA00022448"/>
    </source>
</evidence>
<name>A0A3N1PFN2_9GAMM</name>
<keyword evidence="2 7" id="KW-0349">Heme</keyword>
<dbReference type="GO" id="GO:0022900">
    <property type="term" value="P:electron transport chain"/>
    <property type="evidence" value="ECO:0007669"/>
    <property type="project" value="InterPro"/>
</dbReference>
<feature type="binding site" description="axial binding residue" evidence="6">
    <location>
        <position position="140"/>
    </location>
    <ligand>
        <name>heme c</name>
        <dbReference type="ChEBI" id="CHEBI:61717"/>
    </ligand>
    <ligandPart>
        <name>Fe</name>
        <dbReference type="ChEBI" id="CHEBI:18248"/>
    </ligandPart>
</feature>
<evidence type="ECO:0000256" key="4">
    <source>
        <dbReference type="ARBA" id="ARBA00022982"/>
    </source>
</evidence>
<evidence type="ECO:0000313" key="9">
    <source>
        <dbReference type="EMBL" id="ROQ25817.1"/>
    </source>
</evidence>
<dbReference type="EMBL" id="RJUL01000005">
    <property type="protein sequence ID" value="ROQ25817.1"/>
    <property type="molecule type" value="Genomic_DNA"/>
</dbReference>
<evidence type="ECO:0000256" key="6">
    <source>
        <dbReference type="PIRSR" id="PIRSR000027-1"/>
    </source>
</evidence>
<evidence type="ECO:0000256" key="8">
    <source>
        <dbReference type="SAM" id="SignalP"/>
    </source>
</evidence>
<dbReference type="AlphaFoldDB" id="A0A3N1PFN2"/>